<comment type="caution">
    <text evidence="2">The sequence shown here is derived from an EMBL/GenBank/DDBJ whole genome shotgun (WGS) entry which is preliminary data.</text>
</comment>
<dbReference type="RefSeq" id="WP_173066447.1">
    <property type="nucleotide sequence ID" value="NZ_BLPF01000003.1"/>
</dbReference>
<gene>
    <name evidence="2" type="ORF">Phou_078600</name>
</gene>
<keyword evidence="3" id="KW-1185">Reference proteome</keyword>
<evidence type="ECO:0000313" key="2">
    <source>
        <dbReference type="EMBL" id="GFJ83680.1"/>
    </source>
</evidence>
<reference evidence="2 3" key="1">
    <citation type="submission" date="2020-03" db="EMBL/GenBank/DDBJ databases">
        <title>Whole genome shotgun sequence of Phytohabitans houttuyneae NBRC 108639.</title>
        <authorList>
            <person name="Komaki H."/>
            <person name="Tamura T."/>
        </authorList>
    </citation>
    <scope>NUCLEOTIDE SEQUENCE [LARGE SCALE GENOMIC DNA]</scope>
    <source>
        <strain evidence="2 3">NBRC 108639</strain>
    </source>
</reference>
<feature type="compositionally biased region" description="Low complexity" evidence="1">
    <location>
        <begin position="1"/>
        <end position="14"/>
    </location>
</feature>
<evidence type="ECO:0008006" key="4">
    <source>
        <dbReference type="Google" id="ProtNLM"/>
    </source>
</evidence>
<feature type="region of interest" description="Disordered" evidence="1">
    <location>
        <begin position="1"/>
        <end position="44"/>
    </location>
</feature>
<proteinExistence type="predicted"/>
<protein>
    <recommendedName>
        <fullName evidence="4">Bacterial transcriptional activator domain-containing protein</fullName>
    </recommendedName>
</protein>
<dbReference type="Proteomes" id="UP000482800">
    <property type="component" value="Unassembled WGS sequence"/>
</dbReference>
<evidence type="ECO:0000313" key="3">
    <source>
        <dbReference type="Proteomes" id="UP000482800"/>
    </source>
</evidence>
<reference evidence="2 3" key="2">
    <citation type="submission" date="2020-03" db="EMBL/GenBank/DDBJ databases">
        <authorList>
            <person name="Ichikawa N."/>
            <person name="Kimura A."/>
            <person name="Kitahashi Y."/>
            <person name="Uohara A."/>
        </authorList>
    </citation>
    <scope>NUCLEOTIDE SEQUENCE [LARGE SCALE GENOMIC DNA]</scope>
    <source>
        <strain evidence="2 3">NBRC 108639</strain>
    </source>
</reference>
<feature type="compositionally biased region" description="Pro residues" evidence="1">
    <location>
        <begin position="15"/>
        <end position="26"/>
    </location>
</feature>
<dbReference type="EMBL" id="BLPF01000003">
    <property type="protein sequence ID" value="GFJ83680.1"/>
    <property type="molecule type" value="Genomic_DNA"/>
</dbReference>
<dbReference type="AlphaFoldDB" id="A0A6V8KJS8"/>
<organism evidence="2 3">
    <name type="scientific">Phytohabitans houttuyneae</name>
    <dbReference type="NCBI Taxonomy" id="1076126"/>
    <lineage>
        <taxon>Bacteria</taxon>
        <taxon>Bacillati</taxon>
        <taxon>Actinomycetota</taxon>
        <taxon>Actinomycetes</taxon>
        <taxon>Micromonosporales</taxon>
        <taxon>Micromonosporaceae</taxon>
    </lineage>
</organism>
<accession>A0A6V8KJS8</accession>
<sequence>MVSTPAAPAPQAATAPPPGPTKPLPTPRRQLTVLGRPTVTAPDGTSLRIRRTDSLQILAHLALIQDAINVDPYNEHLYQRAIGLHGRLNNPDGIRTTLRTLNDRLRQLQAGVSERTRRLAAEQLAEIERGEANAP</sequence>
<evidence type="ECO:0000256" key="1">
    <source>
        <dbReference type="SAM" id="MobiDB-lite"/>
    </source>
</evidence>
<name>A0A6V8KJS8_9ACTN</name>